<evidence type="ECO:0000256" key="1">
    <source>
        <dbReference type="SAM" id="MobiDB-lite"/>
    </source>
</evidence>
<organism evidence="2">
    <name type="scientific">freshwater metagenome</name>
    <dbReference type="NCBI Taxonomy" id="449393"/>
    <lineage>
        <taxon>unclassified sequences</taxon>
        <taxon>metagenomes</taxon>
        <taxon>ecological metagenomes</taxon>
    </lineage>
</organism>
<evidence type="ECO:0000313" key="2">
    <source>
        <dbReference type="EMBL" id="CAB4743448.1"/>
    </source>
</evidence>
<sequence length="220" mass="22656">MELASGPVMKSMYFFARSGFFAFEGTAHGRSPVAMAASSLALPRGNGTRRKFSGVSDWNTFQEPFRVKRPSPSANIPSTSVLVNAAQPSVKYPASAQSCMVFATSSISGGSCSLVPLITSVSTCGEVSAMRRSAMSQICSPPSLAPNMNGVTPPALAVSICATSSSTVVGGPAMPSSAAFAAFMKSPTQAPRSATAYRSPEPIVLPSGENRPFTASSDSP</sequence>
<name>A0A6J6T8T6_9ZZZZ</name>
<dbReference type="EMBL" id="CAEZYZ010000055">
    <property type="protein sequence ID" value="CAB4743448.1"/>
    <property type="molecule type" value="Genomic_DNA"/>
</dbReference>
<feature type="region of interest" description="Disordered" evidence="1">
    <location>
        <begin position="191"/>
        <end position="220"/>
    </location>
</feature>
<reference evidence="2" key="1">
    <citation type="submission" date="2020-05" db="EMBL/GenBank/DDBJ databases">
        <authorList>
            <person name="Chiriac C."/>
            <person name="Salcher M."/>
            <person name="Ghai R."/>
            <person name="Kavagutti S V."/>
        </authorList>
    </citation>
    <scope>NUCLEOTIDE SEQUENCE</scope>
</reference>
<dbReference type="AlphaFoldDB" id="A0A6J6T8T6"/>
<accession>A0A6J6T8T6</accession>
<gene>
    <name evidence="2" type="ORF">UFOPK2810_00455</name>
</gene>
<proteinExistence type="predicted"/>
<protein>
    <submittedName>
        <fullName evidence="2">Unannotated protein</fullName>
    </submittedName>
</protein>